<dbReference type="NCBIfam" id="NF002780">
    <property type="entry name" value="PRK02898.1"/>
    <property type="match status" value="1"/>
</dbReference>
<comment type="caution">
    <text evidence="11">The sequence shown here is derived from an EMBL/GenBank/DDBJ whole genome shotgun (WGS) entry which is preliminary data.</text>
</comment>
<feature type="transmembrane region" description="Helical" evidence="10">
    <location>
        <begin position="7"/>
        <end position="24"/>
    </location>
</feature>
<keyword evidence="9 10" id="KW-0170">Cobalt</keyword>
<comment type="subunit">
    <text evidence="10">Forms an energy-coupling factor (ECF) transporter complex composed of an ATP-binding protein (A component, CbiO), a transmembrane protein (T component, CbiQ) and 2 possible substrate-capture proteins (S components, CbiM and CbiN) of unknown stoichimetry.</text>
</comment>
<comment type="pathway">
    <text evidence="10">Cofactor biosynthesis; adenosylcobalamin biosynthesis.</text>
</comment>
<evidence type="ECO:0000313" key="12">
    <source>
        <dbReference type="Proteomes" id="UP000285773"/>
    </source>
</evidence>
<dbReference type="UniPathway" id="UPA00148"/>
<dbReference type="RefSeq" id="WP_009730878.1">
    <property type="nucleotide sequence ID" value="NZ_QSIO01000001.1"/>
</dbReference>
<keyword evidence="4 10" id="KW-0169">Cobalamin biosynthesis</keyword>
<evidence type="ECO:0000256" key="3">
    <source>
        <dbReference type="ARBA" id="ARBA00022475"/>
    </source>
</evidence>
<keyword evidence="8 10" id="KW-0472">Membrane</keyword>
<evidence type="ECO:0000256" key="2">
    <source>
        <dbReference type="ARBA" id="ARBA00022448"/>
    </source>
</evidence>
<comment type="function">
    <text evidence="10">Part of the energy-coupling factor (ECF) transporter complex CbiMNOQ involved in cobalt import.</text>
</comment>
<evidence type="ECO:0000256" key="10">
    <source>
        <dbReference type="HAMAP-Rule" id="MF_00330"/>
    </source>
</evidence>
<keyword evidence="7 10" id="KW-0406">Ion transport</keyword>
<reference evidence="11 12" key="1">
    <citation type="submission" date="2018-08" db="EMBL/GenBank/DDBJ databases">
        <title>A genome reference for cultivated species of the human gut microbiota.</title>
        <authorList>
            <person name="Zou Y."/>
            <person name="Xue W."/>
            <person name="Luo G."/>
        </authorList>
    </citation>
    <scope>NUCLEOTIDE SEQUENCE [LARGE SCALE GENOMIC DNA]</scope>
    <source>
        <strain evidence="11 12">AM33-3BH</strain>
    </source>
</reference>
<sequence>MKKHKNLLLLAAVVVIIVGAFLFAPKGVEYSGTDDAAENAISTIQKDYKPWFSPLFEPPGSEVESLLFTLQGSIGAGIIFYVIGYQRGKKHQDK</sequence>
<keyword evidence="5 10" id="KW-0812">Transmembrane</keyword>
<dbReference type="PANTHER" id="PTHR38662:SF1">
    <property type="entry name" value="COBALT TRANSPORT PROTEIN CBIN"/>
    <property type="match status" value="1"/>
</dbReference>
<evidence type="ECO:0000256" key="5">
    <source>
        <dbReference type="ARBA" id="ARBA00022692"/>
    </source>
</evidence>
<evidence type="ECO:0000256" key="7">
    <source>
        <dbReference type="ARBA" id="ARBA00023065"/>
    </source>
</evidence>
<dbReference type="InterPro" id="IPR003705">
    <property type="entry name" value="CbiN"/>
</dbReference>
<dbReference type="Proteomes" id="UP000285773">
    <property type="component" value="Unassembled WGS sequence"/>
</dbReference>
<keyword evidence="2 10" id="KW-0813">Transport</keyword>
<evidence type="ECO:0000256" key="9">
    <source>
        <dbReference type="ARBA" id="ARBA00023285"/>
    </source>
</evidence>
<evidence type="ECO:0000256" key="4">
    <source>
        <dbReference type="ARBA" id="ARBA00022573"/>
    </source>
</evidence>
<name>A0A414CKT5_STRPA</name>
<accession>A0A414CKT5</accession>
<evidence type="ECO:0000256" key="1">
    <source>
        <dbReference type="ARBA" id="ARBA00022426"/>
    </source>
</evidence>
<evidence type="ECO:0000256" key="8">
    <source>
        <dbReference type="ARBA" id="ARBA00023136"/>
    </source>
</evidence>
<dbReference type="GO" id="GO:0005886">
    <property type="term" value="C:plasma membrane"/>
    <property type="evidence" value="ECO:0007669"/>
    <property type="project" value="UniProtKB-SubCell"/>
</dbReference>
<comment type="similarity">
    <text evidence="10">Belongs to the CbiN family.</text>
</comment>
<dbReference type="EMBL" id="QSIO01000001">
    <property type="protein sequence ID" value="RHC95630.1"/>
    <property type="molecule type" value="Genomic_DNA"/>
</dbReference>
<protein>
    <recommendedName>
        <fullName evidence="10">Cobalt transport protein CbiN</fullName>
    </recommendedName>
    <alternativeName>
        <fullName evidence="10">Energy-coupling factor transporter probable substrate-capture protein CbiN</fullName>
        <shortName evidence="10">ECF transporter S component CbiN</shortName>
    </alternativeName>
</protein>
<keyword evidence="6 10" id="KW-1133">Transmembrane helix</keyword>
<proteinExistence type="inferred from homology"/>
<evidence type="ECO:0000256" key="6">
    <source>
        <dbReference type="ARBA" id="ARBA00022989"/>
    </source>
</evidence>
<feature type="transmembrane region" description="Helical" evidence="10">
    <location>
        <begin position="65"/>
        <end position="84"/>
    </location>
</feature>
<dbReference type="PANTHER" id="PTHR38662">
    <property type="entry name" value="COBALT TRANSPORT PROTEIN CBIN"/>
    <property type="match status" value="1"/>
</dbReference>
<dbReference type="NCBIfam" id="TIGR01165">
    <property type="entry name" value="cbiN"/>
    <property type="match status" value="1"/>
</dbReference>
<dbReference type="GO" id="GO:0015087">
    <property type="term" value="F:cobalt ion transmembrane transporter activity"/>
    <property type="evidence" value="ECO:0007669"/>
    <property type="project" value="UniProtKB-UniRule"/>
</dbReference>
<dbReference type="Pfam" id="PF02553">
    <property type="entry name" value="CbiN"/>
    <property type="match status" value="1"/>
</dbReference>
<dbReference type="AlphaFoldDB" id="A0A414CKT5"/>
<dbReference type="GO" id="GO:0009236">
    <property type="term" value="P:cobalamin biosynthetic process"/>
    <property type="evidence" value="ECO:0007669"/>
    <property type="project" value="UniProtKB-UniRule"/>
</dbReference>
<keyword evidence="1 10" id="KW-0171">Cobalt transport</keyword>
<organism evidence="11 12">
    <name type="scientific">Streptococcus parasanguinis</name>
    <dbReference type="NCBI Taxonomy" id="1318"/>
    <lineage>
        <taxon>Bacteria</taxon>
        <taxon>Bacillati</taxon>
        <taxon>Bacillota</taxon>
        <taxon>Bacilli</taxon>
        <taxon>Lactobacillales</taxon>
        <taxon>Streptococcaceae</taxon>
        <taxon>Streptococcus</taxon>
    </lineage>
</organism>
<gene>
    <name evidence="10" type="primary">cbiN</name>
    <name evidence="11" type="ORF">DW820_00375</name>
</gene>
<dbReference type="HAMAP" id="MF_00330">
    <property type="entry name" value="CbiN"/>
    <property type="match status" value="1"/>
</dbReference>
<comment type="subcellular location">
    <subcellularLocation>
        <location evidence="10">Cell membrane</location>
        <topology evidence="10">Multi-pass membrane protein</topology>
    </subcellularLocation>
</comment>
<keyword evidence="3 10" id="KW-1003">Cell membrane</keyword>
<evidence type="ECO:0000313" key="11">
    <source>
        <dbReference type="EMBL" id="RHC95630.1"/>
    </source>
</evidence>